<dbReference type="PaxDb" id="522772-Dacet_1891"/>
<evidence type="ECO:0000313" key="1">
    <source>
        <dbReference type="EMBL" id="ADD68655.1"/>
    </source>
</evidence>
<name>D4H0Z2_DENA2</name>
<accession>D4H0Z2</accession>
<dbReference type="OrthoDB" id="9797773at2"/>
<dbReference type="eggNOG" id="ENOG50311ZE">
    <property type="taxonomic scope" value="Bacteria"/>
</dbReference>
<dbReference type="InParanoid" id="D4H0Z2"/>
<reference evidence="1 2" key="1">
    <citation type="journal article" date="2010" name="Stand. Genomic Sci.">
        <title>Complete genome sequence of Denitrovibrio acetiphilus type strain (N2460).</title>
        <authorList>
            <person name="Kiss H."/>
            <person name="Lang E."/>
            <person name="Lapidus A."/>
            <person name="Copeland A."/>
            <person name="Nolan M."/>
            <person name="Glavina Del Rio T."/>
            <person name="Chen F."/>
            <person name="Lucas S."/>
            <person name="Tice H."/>
            <person name="Cheng J.F."/>
            <person name="Han C."/>
            <person name="Goodwin L."/>
            <person name="Pitluck S."/>
            <person name="Liolios K."/>
            <person name="Pati A."/>
            <person name="Ivanova N."/>
            <person name="Mavromatis K."/>
            <person name="Chen A."/>
            <person name="Palaniappan K."/>
            <person name="Land M."/>
            <person name="Hauser L."/>
            <person name="Chang Y.J."/>
            <person name="Jeffries C.D."/>
            <person name="Detter J.C."/>
            <person name="Brettin T."/>
            <person name="Spring S."/>
            <person name="Rohde M."/>
            <person name="Goker M."/>
            <person name="Woyke T."/>
            <person name="Bristow J."/>
            <person name="Eisen J.A."/>
            <person name="Markowitz V."/>
            <person name="Hugenholtz P."/>
            <person name="Kyrpides N.C."/>
            <person name="Klenk H.P."/>
        </authorList>
    </citation>
    <scope>NUCLEOTIDE SEQUENCE [LARGE SCALE GENOMIC DNA]</scope>
    <source>
        <strain evidence="2">DSM 12809 / NBRC 114555 / N2460</strain>
    </source>
</reference>
<dbReference type="AlphaFoldDB" id="D4H0Z2"/>
<keyword evidence="2" id="KW-1185">Reference proteome</keyword>
<dbReference type="KEGG" id="dap:Dacet_1891"/>
<proteinExistence type="predicted"/>
<protein>
    <submittedName>
        <fullName evidence="1">Uncharacterized protein</fullName>
    </submittedName>
</protein>
<dbReference type="Proteomes" id="UP000002012">
    <property type="component" value="Chromosome"/>
</dbReference>
<dbReference type="HOGENOM" id="CLU_2478195_0_0_0"/>
<dbReference type="RefSeq" id="WP_013011165.1">
    <property type="nucleotide sequence ID" value="NC_013943.1"/>
</dbReference>
<evidence type="ECO:0000313" key="2">
    <source>
        <dbReference type="Proteomes" id="UP000002012"/>
    </source>
</evidence>
<gene>
    <name evidence="1" type="ordered locus">Dacet_1891</name>
</gene>
<organism evidence="1 2">
    <name type="scientific">Denitrovibrio acetiphilus (strain DSM 12809 / NBRC 114555 / N2460)</name>
    <dbReference type="NCBI Taxonomy" id="522772"/>
    <lineage>
        <taxon>Bacteria</taxon>
        <taxon>Pseudomonadati</taxon>
        <taxon>Deferribacterota</taxon>
        <taxon>Deferribacteres</taxon>
        <taxon>Deferribacterales</taxon>
        <taxon>Geovibrionaceae</taxon>
        <taxon>Denitrovibrio</taxon>
    </lineage>
</organism>
<sequence length="87" mass="9879">MKPSMEFMSNVCSVLGHINENIEEKKVALLLEKKIEKESETYNLLIKGENEADVFMLASELTDEQLKWYVFGLGDGMGLKPEKLEIA</sequence>
<dbReference type="EMBL" id="CP001968">
    <property type="protein sequence ID" value="ADD68655.1"/>
    <property type="molecule type" value="Genomic_DNA"/>
</dbReference>